<dbReference type="Proteomes" id="UP001163321">
    <property type="component" value="Chromosome 9"/>
</dbReference>
<evidence type="ECO:0000313" key="2">
    <source>
        <dbReference type="Proteomes" id="UP001163321"/>
    </source>
</evidence>
<name>A0ACC0VIG0_9STRA</name>
<keyword evidence="2" id="KW-1185">Reference proteome</keyword>
<sequence>MAMACAYDMLGHGKSECERPGLRAHGSKFHYFVGDTNELLTAAKRLVLDKMVPPATPNSSFIIMGISFGALVALHTILSVQHDFRGCIVASPAIAVEYTLTLRMIEIVSDPVGWMFPTVRVVPGVNFHALTRDPDFYRDYIADPLNVTENLTLRMGMEVSYGMAQLQRHRDIQDEESTFCNVPMLALQVTEDKFTCVDCVQDFMQRIANKDKELKLFPGLFYCLYSEP</sequence>
<dbReference type="EMBL" id="CM047588">
    <property type="protein sequence ID" value="KAI9905653.1"/>
    <property type="molecule type" value="Genomic_DNA"/>
</dbReference>
<evidence type="ECO:0000313" key="1">
    <source>
        <dbReference type="EMBL" id="KAI9905653.1"/>
    </source>
</evidence>
<organism evidence="1 2">
    <name type="scientific">Peronosclerospora sorghi</name>
    <dbReference type="NCBI Taxonomy" id="230839"/>
    <lineage>
        <taxon>Eukaryota</taxon>
        <taxon>Sar</taxon>
        <taxon>Stramenopiles</taxon>
        <taxon>Oomycota</taxon>
        <taxon>Peronosporomycetes</taxon>
        <taxon>Peronosporales</taxon>
        <taxon>Peronosporaceae</taxon>
        <taxon>Peronosclerospora</taxon>
    </lineage>
</organism>
<protein>
    <submittedName>
        <fullName evidence="1">Uncharacterized protein</fullName>
    </submittedName>
</protein>
<accession>A0ACC0VIG0</accession>
<proteinExistence type="predicted"/>
<reference evidence="1 2" key="1">
    <citation type="journal article" date="2022" name="bioRxiv">
        <title>The genome of the oomycete Peronosclerospora sorghi, a cosmopolitan pathogen of maize and sorghum, is inflated with dispersed pseudogenes.</title>
        <authorList>
            <person name="Fletcher K."/>
            <person name="Martin F."/>
            <person name="Isakeit T."/>
            <person name="Cavanaugh K."/>
            <person name="Magill C."/>
            <person name="Michelmore R."/>
        </authorList>
    </citation>
    <scope>NUCLEOTIDE SEQUENCE [LARGE SCALE GENOMIC DNA]</scope>
    <source>
        <strain evidence="1">P6</strain>
    </source>
</reference>
<gene>
    <name evidence="1" type="ORF">PsorP6_013502</name>
</gene>
<comment type="caution">
    <text evidence="1">The sequence shown here is derived from an EMBL/GenBank/DDBJ whole genome shotgun (WGS) entry which is preliminary data.</text>
</comment>